<keyword evidence="4" id="KW-1185">Reference proteome</keyword>
<dbReference type="InterPro" id="IPR050796">
    <property type="entry name" value="SCF_F-box_component"/>
</dbReference>
<evidence type="ECO:0000256" key="1">
    <source>
        <dbReference type="SAM" id="MobiDB-lite"/>
    </source>
</evidence>
<accession>A0A835HLF0</accession>
<dbReference type="Proteomes" id="UP000631114">
    <property type="component" value="Unassembled WGS sequence"/>
</dbReference>
<dbReference type="PANTHER" id="PTHR31672">
    <property type="entry name" value="BNACNNG10540D PROTEIN"/>
    <property type="match status" value="1"/>
</dbReference>
<evidence type="ECO:0000313" key="3">
    <source>
        <dbReference type="EMBL" id="KAF9600499.1"/>
    </source>
</evidence>
<feature type="region of interest" description="Disordered" evidence="1">
    <location>
        <begin position="685"/>
        <end position="717"/>
    </location>
</feature>
<feature type="domain" description="F-box associated beta-propeller type 1" evidence="2">
    <location>
        <begin position="8"/>
        <end position="164"/>
    </location>
</feature>
<dbReference type="AlphaFoldDB" id="A0A835HLF0"/>
<dbReference type="Pfam" id="PF07734">
    <property type="entry name" value="FBA_1"/>
    <property type="match status" value="1"/>
</dbReference>
<dbReference type="OrthoDB" id="5314306at2759"/>
<dbReference type="NCBIfam" id="TIGR01640">
    <property type="entry name" value="F_box_assoc_1"/>
    <property type="match status" value="1"/>
</dbReference>
<reference evidence="3 4" key="1">
    <citation type="submission" date="2020-10" db="EMBL/GenBank/DDBJ databases">
        <title>The Coptis chinensis genome and diversification of protoberbering-type alkaloids.</title>
        <authorList>
            <person name="Wang B."/>
            <person name="Shu S."/>
            <person name="Song C."/>
            <person name="Liu Y."/>
        </authorList>
    </citation>
    <scope>NUCLEOTIDE SEQUENCE [LARGE SCALE GENOMIC DNA]</scope>
    <source>
        <strain evidence="3">HL-2020</strain>
        <tissue evidence="3">Leaf</tissue>
    </source>
</reference>
<dbReference type="PANTHER" id="PTHR31672:SF13">
    <property type="entry name" value="F-BOX PROTEIN CPR30-LIKE"/>
    <property type="match status" value="1"/>
</dbReference>
<name>A0A835HLF0_9MAGN</name>
<protein>
    <recommendedName>
        <fullName evidence="2">F-box associated beta-propeller type 1 domain-containing protein</fullName>
    </recommendedName>
</protein>
<evidence type="ECO:0000313" key="4">
    <source>
        <dbReference type="Proteomes" id="UP000631114"/>
    </source>
</evidence>
<sequence length="717" mass="78785">MNGGVDIFFGFGYDVKTDNYKVVKVIVENYYNSQRSRVELYNLYTDSWRPIDCVLPFAVVDKHPRAPFHNGIYCWMGRENGSSNNLILSFDFTTEAFGTMSMPDVYHIDNDSYLMMLALLNETIACMVSLGFSLGKVPWHFEVWVLNEYGVKESWTKLYTIVLEYHFFPCGVFVDGKIDLVENCQPSALDFAVLKLGGSTKLRSCSMNICFGDFKVFLEQVTKIKPLRFSYLVSGHAYTIEDENDFIEMIDAHRKKSVGKDSLLIFRQENEDMMEEDVPQSCSSPVYENRIREDIYEPSQLHETELGEPSVVPNTRLVGGVVVDNDYVESFQLPVTKEVDDVIVPYHVAKTVIAEASLLPKTKFGEVGVSIVRGEMLETQFLEASRVTDTYGVSIVVGEMVQTQFVEASLVPGTCGAGVDVLSSQHVHGNAINLVFPDPINECAPGKEPSESEGKGHVSVGLGESSLTPGGFTSLIQQVVSWRNTDVGRSRSNWEGTNWDELMDSSSWHEDISLLVGDDGPSTSMMDRDMNPLGPIVVVISQVVLLHASECMAGVVSGVESGCHAEEVNGVDGVSAVGVQKSGGHAEKVSGVAGVAVGEESSGGQAICAGHYGGVLYQHVLETPHTAPGVCPFGLIMLPFEYICPQVMDKDVCTQDNGGGHNPNIISGTNNDIFDKPPVVLPAFGRDMGDGQRAQLTKENRCSSERMDRLKERREKS</sequence>
<organism evidence="3 4">
    <name type="scientific">Coptis chinensis</name>
    <dbReference type="NCBI Taxonomy" id="261450"/>
    <lineage>
        <taxon>Eukaryota</taxon>
        <taxon>Viridiplantae</taxon>
        <taxon>Streptophyta</taxon>
        <taxon>Embryophyta</taxon>
        <taxon>Tracheophyta</taxon>
        <taxon>Spermatophyta</taxon>
        <taxon>Magnoliopsida</taxon>
        <taxon>Ranunculales</taxon>
        <taxon>Ranunculaceae</taxon>
        <taxon>Coptidoideae</taxon>
        <taxon>Coptis</taxon>
    </lineage>
</organism>
<feature type="compositionally biased region" description="Basic and acidic residues" evidence="1">
    <location>
        <begin position="696"/>
        <end position="717"/>
    </location>
</feature>
<dbReference type="InterPro" id="IPR006527">
    <property type="entry name" value="F-box-assoc_dom_typ1"/>
</dbReference>
<dbReference type="InterPro" id="IPR017451">
    <property type="entry name" value="F-box-assoc_interact_dom"/>
</dbReference>
<dbReference type="EMBL" id="JADFTS010000006">
    <property type="protein sequence ID" value="KAF9600499.1"/>
    <property type="molecule type" value="Genomic_DNA"/>
</dbReference>
<evidence type="ECO:0000259" key="2">
    <source>
        <dbReference type="Pfam" id="PF07734"/>
    </source>
</evidence>
<proteinExistence type="predicted"/>
<gene>
    <name evidence="3" type="ORF">IFM89_009948</name>
</gene>
<comment type="caution">
    <text evidence="3">The sequence shown here is derived from an EMBL/GenBank/DDBJ whole genome shotgun (WGS) entry which is preliminary data.</text>
</comment>